<protein>
    <submittedName>
        <fullName evidence="1">Uncharacterized protein</fullName>
    </submittedName>
</protein>
<comment type="caution">
    <text evidence="1">The sequence shown here is derived from an EMBL/GenBank/DDBJ whole genome shotgun (WGS) entry which is preliminary data.</text>
</comment>
<accession>A0ABU1LGP0</accession>
<evidence type="ECO:0000313" key="1">
    <source>
        <dbReference type="EMBL" id="MDR6405881.1"/>
    </source>
</evidence>
<sequence>MTLPFYYSFKEFTAHYKADLSIWLKENSGKNETDYLKWIYSLAGYYLGYQWFNVDSPKYSVTDMSFGAEGITTEYDISNYVSIFIGVVEGNLIKKFNLFNDNKLAEFLYDFDGDLRDFIRHERFWFDGAAYLLIPFFDIEKEKVGRRTVYDENNEPLIYEGETIHEDGEFKMGTLYFDYDGYEIFLEEIKLIIEFILEKLDAETEKPETKSNLTIPEKIVLLEQLGVFVKLTKDGVRPENEYKIIQRLIGGDYNNVKKYCLNRKTKNKSFKGYQITDKHRNAIKNFYNSKTY</sequence>
<gene>
    <name evidence="1" type="ORF">J2781_002815</name>
</gene>
<keyword evidence="2" id="KW-1185">Reference proteome</keyword>
<evidence type="ECO:0000313" key="2">
    <source>
        <dbReference type="Proteomes" id="UP001184853"/>
    </source>
</evidence>
<dbReference type="EMBL" id="JAVDQS010000007">
    <property type="protein sequence ID" value="MDR6405881.1"/>
    <property type="molecule type" value="Genomic_DNA"/>
</dbReference>
<name>A0ABU1LGP0_9FLAO</name>
<reference evidence="1 2" key="1">
    <citation type="submission" date="2023-07" db="EMBL/GenBank/DDBJ databases">
        <title>Sorghum-associated microbial communities from plants grown in Nebraska, USA.</title>
        <authorList>
            <person name="Schachtman D."/>
        </authorList>
    </citation>
    <scope>NUCLEOTIDE SEQUENCE [LARGE SCALE GENOMIC DNA]</scope>
    <source>
        <strain evidence="1 2">DS1709</strain>
    </source>
</reference>
<proteinExistence type="predicted"/>
<organism evidence="1 2">
    <name type="scientific">Chryseobacterium geocarposphaerae</name>
    <dbReference type="NCBI Taxonomy" id="1416776"/>
    <lineage>
        <taxon>Bacteria</taxon>
        <taxon>Pseudomonadati</taxon>
        <taxon>Bacteroidota</taxon>
        <taxon>Flavobacteriia</taxon>
        <taxon>Flavobacteriales</taxon>
        <taxon>Weeksellaceae</taxon>
        <taxon>Chryseobacterium group</taxon>
        <taxon>Chryseobacterium</taxon>
    </lineage>
</organism>
<dbReference type="RefSeq" id="WP_115979769.1">
    <property type="nucleotide sequence ID" value="NZ_JAVDQS010000007.1"/>
</dbReference>
<dbReference type="Proteomes" id="UP001184853">
    <property type="component" value="Unassembled WGS sequence"/>
</dbReference>